<sequence>MSVTRRRHALYYLTEQVGTISLHELSDALTVWEAVDGEHHHQRIATGLYHRHLPKLADAGVLRYDPDADTIELLPAAEQLQPYLGLAAQDDARSV</sequence>
<dbReference type="Pfam" id="PF24035">
    <property type="entry name" value="DUF7344"/>
    <property type="match status" value="1"/>
</dbReference>
<dbReference type="Proteomes" id="UP001202674">
    <property type="component" value="Unassembled WGS sequence"/>
</dbReference>
<evidence type="ECO:0000313" key="3">
    <source>
        <dbReference type="Proteomes" id="UP001202674"/>
    </source>
</evidence>
<protein>
    <recommendedName>
        <fullName evidence="1">DUF7344 domain-containing protein</fullName>
    </recommendedName>
</protein>
<evidence type="ECO:0000259" key="1">
    <source>
        <dbReference type="Pfam" id="PF24035"/>
    </source>
</evidence>
<gene>
    <name evidence="2" type="ORF">AArcSt11_04160</name>
</gene>
<evidence type="ECO:0000313" key="2">
    <source>
        <dbReference type="EMBL" id="MCL9812844.1"/>
    </source>
</evidence>
<proteinExistence type="predicted"/>
<name>A0AAE3FPI1_9EURY</name>
<organism evidence="2 3">
    <name type="scientific">Natranaeroarchaeum aerophilus</name>
    <dbReference type="NCBI Taxonomy" id="2917711"/>
    <lineage>
        <taxon>Archaea</taxon>
        <taxon>Methanobacteriati</taxon>
        <taxon>Methanobacteriota</taxon>
        <taxon>Stenosarchaea group</taxon>
        <taxon>Halobacteria</taxon>
        <taxon>Halobacteriales</taxon>
        <taxon>Natronoarchaeaceae</taxon>
        <taxon>Natranaeroarchaeum</taxon>
    </lineage>
</organism>
<comment type="caution">
    <text evidence="2">The sequence shown here is derived from an EMBL/GenBank/DDBJ whole genome shotgun (WGS) entry which is preliminary data.</text>
</comment>
<dbReference type="RefSeq" id="WP_250594882.1">
    <property type="nucleotide sequence ID" value="NZ_JAKRVY010000001.1"/>
</dbReference>
<reference evidence="2 3" key="1">
    <citation type="journal article" date="2022" name="Syst. Appl. Microbiol.">
        <title>Natronocalculus amylovorans gen. nov., sp. nov., and Natranaeroarchaeum aerophilus sp. nov., dominant culturable amylolytic natronoarchaea from hypersaline soda lakes in southwestern Siberia.</title>
        <authorList>
            <person name="Sorokin D.Y."/>
            <person name="Elcheninov A.G."/>
            <person name="Khizhniak T.V."/>
            <person name="Koenen M."/>
            <person name="Bale N.J."/>
            <person name="Damste J.S.S."/>
            <person name="Kublanov I.V."/>
        </authorList>
    </citation>
    <scope>NUCLEOTIDE SEQUENCE [LARGE SCALE GENOMIC DNA]</scope>
    <source>
        <strain evidence="2 3">AArc-St1-1</strain>
    </source>
</reference>
<dbReference type="InterPro" id="IPR055768">
    <property type="entry name" value="DUF7344"/>
</dbReference>
<keyword evidence="3" id="KW-1185">Reference proteome</keyword>
<feature type="domain" description="DUF7344" evidence="1">
    <location>
        <begin position="2"/>
        <end position="72"/>
    </location>
</feature>
<dbReference type="AlphaFoldDB" id="A0AAE3FPI1"/>
<dbReference type="EMBL" id="JAKRVY010000001">
    <property type="protein sequence ID" value="MCL9812844.1"/>
    <property type="molecule type" value="Genomic_DNA"/>
</dbReference>
<accession>A0AAE3FPI1</accession>